<comment type="catalytic activity">
    <reaction evidence="6">
        <text>7,8-dihydroneopterin 3'-triphosphate + H2O = 6-carboxy-5,6,7,8-tetrahydropterin + triphosphate + acetaldehyde + 2 H(+)</text>
        <dbReference type="Rhea" id="RHEA:27966"/>
        <dbReference type="ChEBI" id="CHEBI:15343"/>
        <dbReference type="ChEBI" id="CHEBI:15377"/>
        <dbReference type="ChEBI" id="CHEBI:15378"/>
        <dbReference type="ChEBI" id="CHEBI:18036"/>
        <dbReference type="ChEBI" id="CHEBI:58462"/>
        <dbReference type="ChEBI" id="CHEBI:61032"/>
        <dbReference type="EC" id="4.1.2.50"/>
    </reaction>
</comment>
<evidence type="ECO:0000256" key="6">
    <source>
        <dbReference type="ARBA" id="ARBA00048807"/>
    </source>
</evidence>
<evidence type="ECO:0000256" key="3">
    <source>
        <dbReference type="ARBA" id="ARBA00012982"/>
    </source>
</evidence>
<dbReference type="EC" id="4.1.2.50" evidence="3"/>
<comment type="similarity">
    <text evidence="2">Belongs to the PTPS family. QueD subfamily.</text>
</comment>
<dbReference type="Pfam" id="PF01242">
    <property type="entry name" value="PTPS"/>
    <property type="match status" value="1"/>
</dbReference>
<keyword evidence="8" id="KW-1185">Reference proteome</keyword>
<dbReference type="InterPro" id="IPR007115">
    <property type="entry name" value="6-PTP_synth/QueD"/>
</dbReference>
<dbReference type="Gene3D" id="3.30.479.10">
    <property type="entry name" value="6-pyruvoyl tetrahydropterin synthase/QueD"/>
    <property type="match status" value="1"/>
</dbReference>
<dbReference type="EMBL" id="JBIHMK010000017">
    <property type="protein sequence ID" value="MFH0247980.1"/>
    <property type="molecule type" value="Genomic_DNA"/>
</dbReference>
<reference evidence="7 8" key="1">
    <citation type="submission" date="2024-10" db="EMBL/GenBank/DDBJ databases">
        <authorList>
            <person name="Cho J.-C."/>
        </authorList>
    </citation>
    <scope>NUCLEOTIDE SEQUENCE [LARGE SCALE GENOMIC DNA]</scope>
    <source>
        <strain evidence="7 8">KCTC29696</strain>
    </source>
</reference>
<evidence type="ECO:0000256" key="1">
    <source>
        <dbReference type="ARBA" id="ARBA00005061"/>
    </source>
</evidence>
<name>A0ABW7HQB0_9ACTN</name>
<dbReference type="InterPro" id="IPR038418">
    <property type="entry name" value="6-PTP_synth/QueD_sf"/>
</dbReference>
<evidence type="ECO:0000256" key="2">
    <source>
        <dbReference type="ARBA" id="ARBA00008900"/>
    </source>
</evidence>
<proteinExistence type="inferred from homology"/>
<evidence type="ECO:0000313" key="7">
    <source>
        <dbReference type="EMBL" id="MFH0247980.1"/>
    </source>
</evidence>
<sequence>MSEPRYSVTRRIGPVSAMHAILGLPEGHECRNMHGHNLYVEVTVGAGELTGPGFVVDFNDLAPLEEYLRSWSRLESLNSLFQGQDPTVERLAEHIAAWYGRHIAPGANGELVAVTVHENETCSATFRPAPQAVPR</sequence>
<organism evidence="7 8">
    <name type="scientific">Streptomyces chitinivorans</name>
    <dbReference type="NCBI Taxonomy" id="1257027"/>
    <lineage>
        <taxon>Bacteria</taxon>
        <taxon>Bacillati</taxon>
        <taxon>Actinomycetota</taxon>
        <taxon>Actinomycetes</taxon>
        <taxon>Kitasatosporales</taxon>
        <taxon>Streptomycetaceae</taxon>
        <taxon>Streptomyces</taxon>
    </lineage>
</organism>
<evidence type="ECO:0000256" key="5">
    <source>
        <dbReference type="ARBA" id="ARBA00031449"/>
    </source>
</evidence>
<accession>A0ABW7HQB0</accession>
<gene>
    <name evidence="7" type="ORF">ACG5V6_07110</name>
</gene>
<dbReference type="Proteomes" id="UP001607069">
    <property type="component" value="Unassembled WGS sequence"/>
</dbReference>
<evidence type="ECO:0000313" key="8">
    <source>
        <dbReference type="Proteomes" id="UP001607069"/>
    </source>
</evidence>
<protein>
    <recommendedName>
        <fullName evidence="4">6-carboxy-5,6,7,8-tetrahydropterin synthase</fullName>
        <ecNumber evidence="3">4.1.2.50</ecNumber>
    </recommendedName>
    <alternativeName>
        <fullName evidence="5">Queuosine biosynthesis protein QueD</fullName>
    </alternativeName>
</protein>
<dbReference type="RefSeq" id="WP_237875790.1">
    <property type="nucleotide sequence ID" value="NZ_BAABEN010000031.1"/>
</dbReference>
<evidence type="ECO:0000256" key="4">
    <source>
        <dbReference type="ARBA" id="ARBA00018141"/>
    </source>
</evidence>
<dbReference type="SUPFAM" id="SSF55620">
    <property type="entry name" value="Tetrahydrobiopterin biosynthesis enzymes-like"/>
    <property type="match status" value="1"/>
</dbReference>
<comment type="caution">
    <text evidence="7">The sequence shown here is derived from an EMBL/GenBank/DDBJ whole genome shotgun (WGS) entry which is preliminary data.</text>
</comment>
<comment type="pathway">
    <text evidence="1">Purine metabolism; 7-cyano-7-deazaguanine biosynthesis.</text>
</comment>